<dbReference type="Gramene" id="PRQ58709">
    <property type="protein sequence ID" value="PRQ58709"/>
    <property type="gene ID" value="RchiOBHm_Chr1g0362261"/>
</dbReference>
<dbReference type="PANTHER" id="PTHR16083">
    <property type="entry name" value="LEUCINE RICH REPEAT CONTAINING PROTEIN"/>
    <property type="match status" value="1"/>
</dbReference>
<dbReference type="InterPro" id="IPR032675">
    <property type="entry name" value="LRR_dom_sf"/>
</dbReference>
<proteinExistence type="predicted"/>
<dbReference type="Gene3D" id="3.80.10.10">
    <property type="entry name" value="Ribonuclease Inhibitor"/>
    <property type="match status" value="1"/>
</dbReference>
<accession>A0A2P6SJ58</accession>
<dbReference type="AlphaFoldDB" id="A0A2P6SJ58"/>
<dbReference type="PANTHER" id="PTHR16083:SF65">
    <property type="entry name" value="DISEASE RESISTANCE PROTEIN RPP8-LIKE"/>
    <property type="match status" value="1"/>
</dbReference>
<dbReference type="Proteomes" id="UP000238479">
    <property type="component" value="Chromosome 1"/>
</dbReference>
<keyword evidence="2" id="KW-1185">Reference proteome</keyword>
<organism evidence="1 2">
    <name type="scientific">Rosa chinensis</name>
    <name type="common">China rose</name>
    <dbReference type="NCBI Taxonomy" id="74649"/>
    <lineage>
        <taxon>Eukaryota</taxon>
        <taxon>Viridiplantae</taxon>
        <taxon>Streptophyta</taxon>
        <taxon>Embryophyta</taxon>
        <taxon>Tracheophyta</taxon>
        <taxon>Spermatophyta</taxon>
        <taxon>Magnoliopsida</taxon>
        <taxon>eudicotyledons</taxon>
        <taxon>Gunneridae</taxon>
        <taxon>Pentapetalae</taxon>
        <taxon>rosids</taxon>
        <taxon>fabids</taxon>
        <taxon>Rosales</taxon>
        <taxon>Rosaceae</taxon>
        <taxon>Rosoideae</taxon>
        <taxon>Rosoideae incertae sedis</taxon>
        <taxon>Rosa</taxon>
    </lineage>
</organism>
<protein>
    <submittedName>
        <fullName evidence="1">Putative leucine-rich repeat domain, L domain-containing protein</fullName>
    </submittedName>
</protein>
<dbReference type="SUPFAM" id="SSF52058">
    <property type="entry name" value="L domain-like"/>
    <property type="match status" value="1"/>
</dbReference>
<evidence type="ECO:0000313" key="1">
    <source>
        <dbReference type="EMBL" id="PRQ58709.1"/>
    </source>
</evidence>
<dbReference type="InterPro" id="IPR001611">
    <property type="entry name" value="Leu-rich_rpt"/>
</dbReference>
<name>A0A2P6SJ58_ROSCH</name>
<dbReference type="EMBL" id="PDCK01000039">
    <property type="protein sequence ID" value="PRQ58709.1"/>
    <property type="molecule type" value="Genomic_DNA"/>
</dbReference>
<sequence length="91" mass="9847">MSGTGIRELPSSIGMLEGLTLLNLRDCKELLSIPTSLSGVKSLKVLNLSGCSKLEKLPEELGHAESLERLDMSGTAIREPPSFQPFSFEKS</sequence>
<gene>
    <name evidence="1" type="ORF">RchiOBHm_Chr1g0362261</name>
</gene>
<evidence type="ECO:0000313" key="2">
    <source>
        <dbReference type="Proteomes" id="UP000238479"/>
    </source>
</evidence>
<reference evidence="1 2" key="1">
    <citation type="journal article" date="2018" name="Nat. Genet.">
        <title>The Rosa genome provides new insights in the design of modern roses.</title>
        <authorList>
            <person name="Bendahmane M."/>
        </authorList>
    </citation>
    <scope>NUCLEOTIDE SEQUENCE [LARGE SCALE GENOMIC DNA]</scope>
    <source>
        <strain evidence="2">cv. Old Blush</strain>
    </source>
</reference>
<comment type="caution">
    <text evidence="1">The sequence shown here is derived from an EMBL/GenBank/DDBJ whole genome shotgun (WGS) entry which is preliminary data.</text>
</comment>
<dbReference type="Pfam" id="PF00560">
    <property type="entry name" value="LRR_1"/>
    <property type="match status" value="1"/>
</dbReference>